<evidence type="ECO:0000313" key="3">
    <source>
        <dbReference type="EMBL" id="KAJ4947340.1"/>
    </source>
</evidence>
<evidence type="ECO:0000256" key="2">
    <source>
        <dbReference type="SAM" id="MobiDB-lite"/>
    </source>
</evidence>
<gene>
    <name evidence="3" type="ORF">JOQ06_009376</name>
</gene>
<protein>
    <recommendedName>
        <fullName evidence="5">L1 transposable element RRM domain-containing protein</fullName>
    </recommendedName>
</protein>
<dbReference type="PANTHER" id="PTHR11505">
    <property type="entry name" value="L1 TRANSPOSABLE ELEMENT-RELATED"/>
    <property type="match status" value="1"/>
</dbReference>
<evidence type="ECO:0000313" key="4">
    <source>
        <dbReference type="Proteomes" id="UP001219934"/>
    </source>
</evidence>
<accession>A0AAD6FVU0</accession>
<feature type="coiled-coil region" evidence="1">
    <location>
        <begin position="72"/>
        <end position="113"/>
    </location>
</feature>
<comment type="caution">
    <text evidence="3">The sequence shown here is derived from an EMBL/GenBank/DDBJ whole genome shotgun (WGS) entry which is preliminary data.</text>
</comment>
<feature type="compositionally biased region" description="Basic and acidic residues" evidence="2">
    <location>
        <begin position="40"/>
        <end position="49"/>
    </location>
</feature>
<sequence length="311" mass="34900">MPKGQLKKPNHDKVPGKHAVNNKPLTEESGASERASSSQRDTEGQRDEGNMANLDVILRELREFRQENGEQLRDIREDINKTNNRIDEAEERIAEAEARLESVEGAVSELLKLQTHMEARLTDQEGRSRRENIRIHGVCEGAEENLPSVISFVETLLKENLELPPSSDLKIERAHRALGTKPPADAPPRSIVVKFASHRTKEEIIKTAWQKRGFVYKERKVNLDHDYSPEVLKNAKNMWRQNGRYPNLRLGGGGNQGYGGKGFAGKGVQAPGDVGGDDQAAELEHSFPGETPASRTGFKEKLEIFRRSERL</sequence>
<reference evidence="3" key="1">
    <citation type="submission" date="2022-11" db="EMBL/GenBank/DDBJ databases">
        <title>Chromosome-level genome of Pogonophryne albipinna.</title>
        <authorList>
            <person name="Jo E."/>
        </authorList>
    </citation>
    <scope>NUCLEOTIDE SEQUENCE</scope>
    <source>
        <strain evidence="3">SGF0006</strain>
        <tissue evidence="3">Muscle</tissue>
    </source>
</reference>
<feature type="region of interest" description="Disordered" evidence="2">
    <location>
        <begin position="1"/>
        <end position="53"/>
    </location>
</feature>
<feature type="region of interest" description="Disordered" evidence="2">
    <location>
        <begin position="263"/>
        <end position="298"/>
    </location>
</feature>
<organism evidence="3 4">
    <name type="scientific">Pogonophryne albipinna</name>
    <dbReference type="NCBI Taxonomy" id="1090488"/>
    <lineage>
        <taxon>Eukaryota</taxon>
        <taxon>Metazoa</taxon>
        <taxon>Chordata</taxon>
        <taxon>Craniata</taxon>
        <taxon>Vertebrata</taxon>
        <taxon>Euteleostomi</taxon>
        <taxon>Actinopterygii</taxon>
        <taxon>Neopterygii</taxon>
        <taxon>Teleostei</taxon>
        <taxon>Neoteleostei</taxon>
        <taxon>Acanthomorphata</taxon>
        <taxon>Eupercaria</taxon>
        <taxon>Perciformes</taxon>
        <taxon>Notothenioidei</taxon>
        <taxon>Pogonophryne</taxon>
    </lineage>
</organism>
<dbReference type="InterPro" id="IPR004244">
    <property type="entry name" value="Transposase_22"/>
</dbReference>
<dbReference type="EMBL" id="JAPTMU010000002">
    <property type="protein sequence ID" value="KAJ4947340.1"/>
    <property type="molecule type" value="Genomic_DNA"/>
</dbReference>
<dbReference type="AlphaFoldDB" id="A0AAD6FVU0"/>
<dbReference type="Proteomes" id="UP001219934">
    <property type="component" value="Unassembled WGS sequence"/>
</dbReference>
<name>A0AAD6FVU0_9TELE</name>
<proteinExistence type="predicted"/>
<evidence type="ECO:0000256" key="1">
    <source>
        <dbReference type="SAM" id="Coils"/>
    </source>
</evidence>
<keyword evidence="4" id="KW-1185">Reference proteome</keyword>
<dbReference type="Gene3D" id="3.30.70.1820">
    <property type="entry name" value="L1 transposable element, RRM domain"/>
    <property type="match status" value="1"/>
</dbReference>
<keyword evidence="1" id="KW-0175">Coiled coil</keyword>
<evidence type="ECO:0008006" key="5">
    <source>
        <dbReference type="Google" id="ProtNLM"/>
    </source>
</evidence>
<feature type="compositionally biased region" description="Low complexity" evidence="2">
    <location>
        <begin position="27"/>
        <end position="38"/>
    </location>
</feature>